<dbReference type="EMBL" id="JBHRYN010000008">
    <property type="protein sequence ID" value="MFC3701457.1"/>
    <property type="molecule type" value="Genomic_DNA"/>
</dbReference>
<dbReference type="InterPro" id="IPR020563">
    <property type="entry name" value="X-over_junc_endoDNase_Mg_BS"/>
</dbReference>
<keyword evidence="2 12" id="KW-0963">Cytoplasm</keyword>
<gene>
    <name evidence="12 14" type="primary">ruvC</name>
    <name evidence="14" type="ORF">ACFOND_07395</name>
</gene>
<evidence type="ECO:0000256" key="3">
    <source>
        <dbReference type="ARBA" id="ARBA00022722"/>
    </source>
</evidence>
<keyword evidence="6 12" id="KW-0227">DNA damage</keyword>
<proteinExistence type="inferred from homology"/>
<dbReference type="InterPro" id="IPR002176">
    <property type="entry name" value="X-over_junc_endoDNase_RuvC"/>
</dbReference>
<evidence type="ECO:0000256" key="7">
    <source>
        <dbReference type="ARBA" id="ARBA00022801"/>
    </source>
</evidence>
<evidence type="ECO:0000256" key="6">
    <source>
        <dbReference type="ARBA" id="ARBA00022763"/>
    </source>
</evidence>
<accession>A0ABV7WQL5</accession>
<dbReference type="CDD" id="cd16962">
    <property type="entry name" value="RuvC"/>
    <property type="match status" value="1"/>
</dbReference>
<dbReference type="InterPro" id="IPR012337">
    <property type="entry name" value="RNaseH-like_sf"/>
</dbReference>
<feature type="active site" evidence="12">
    <location>
        <position position="140"/>
    </location>
</feature>
<comment type="subunit">
    <text evidence="12">Homodimer which binds Holliday junction (HJ) DNA. The HJ becomes 2-fold symmetrical on binding to RuvC with unstacked arms; it has a different conformation from HJ DNA in complex with RuvA. In the full resolvosome a probable DNA-RuvA(4)-RuvB(12)-RuvC(2) complex forms which resolves the HJ.</text>
</comment>
<dbReference type="PANTHER" id="PTHR30194:SF3">
    <property type="entry name" value="CROSSOVER JUNCTION ENDODEOXYRIBONUCLEASE RUVC"/>
    <property type="match status" value="1"/>
</dbReference>
<dbReference type="SUPFAM" id="SSF53098">
    <property type="entry name" value="Ribonuclease H-like"/>
    <property type="match status" value="1"/>
</dbReference>
<sequence>MALILGIDPGSRKTGFGIINQVGQKATYVTSGVIRLHKEPDLAARLNLIFESITQIIEEHCPQSFAIEQVFLGKGPDAAIKLGQARGAAIIAATQAKLEVYEYAARKVKQSVAGNGNANKEQVGYMVQSILKLPGVPQEDAADALAIALCHVYNHAGLVNIAGASHSRRGRVV</sequence>
<protein>
    <recommendedName>
        <fullName evidence="12 13">Crossover junction endodeoxyribonuclease RuvC</fullName>
        <ecNumber evidence="12 13">3.1.21.10</ecNumber>
    </recommendedName>
    <alternativeName>
        <fullName evidence="12">Holliday junction nuclease RuvC</fullName>
    </alternativeName>
    <alternativeName>
        <fullName evidence="12">Holliday junction resolvase RuvC</fullName>
    </alternativeName>
</protein>
<reference evidence="15" key="1">
    <citation type="journal article" date="2019" name="Int. J. Syst. Evol. Microbiol.">
        <title>The Global Catalogue of Microorganisms (GCM) 10K type strain sequencing project: providing services to taxonomists for standard genome sequencing and annotation.</title>
        <authorList>
            <consortium name="The Broad Institute Genomics Platform"/>
            <consortium name="The Broad Institute Genome Sequencing Center for Infectious Disease"/>
            <person name="Wu L."/>
            <person name="Ma J."/>
        </authorList>
    </citation>
    <scope>NUCLEOTIDE SEQUENCE [LARGE SCALE GENOMIC DNA]</scope>
    <source>
        <strain evidence="15">CECT 8288</strain>
    </source>
</reference>
<dbReference type="PANTHER" id="PTHR30194">
    <property type="entry name" value="CROSSOVER JUNCTION ENDODEOXYRIBONUCLEASE RUVC"/>
    <property type="match status" value="1"/>
</dbReference>
<keyword evidence="8 12" id="KW-0460">Magnesium</keyword>
<comment type="subcellular location">
    <subcellularLocation>
        <location evidence="12">Cytoplasm</location>
    </subcellularLocation>
</comment>
<comment type="function">
    <text evidence="12">The RuvA-RuvB-RuvC complex processes Holliday junction (HJ) DNA during genetic recombination and DNA repair. Endonuclease that resolves HJ intermediates. Cleaves cruciform DNA by making single-stranded nicks across the HJ at symmetrical positions within the homologous arms, yielding a 5'-phosphate and a 3'-hydroxyl group; requires a central core of homology in the junction. The consensus cleavage sequence is 5'-(A/T)TT(C/G)-3'. Cleavage occurs on the 3'-side of the TT dinucleotide at the point of strand exchange. HJ branch migration catalyzed by RuvA-RuvB allows RuvC to scan DNA until it finds its consensus sequence, where it cleaves and resolves the cruciform DNA.</text>
</comment>
<comment type="caution">
    <text evidence="14">The sequence shown here is derived from an EMBL/GenBank/DDBJ whole genome shotgun (WGS) entry which is preliminary data.</text>
</comment>
<evidence type="ECO:0000256" key="4">
    <source>
        <dbReference type="ARBA" id="ARBA00022723"/>
    </source>
</evidence>
<evidence type="ECO:0000256" key="8">
    <source>
        <dbReference type="ARBA" id="ARBA00022842"/>
    </source>
</evidence>
<dbReference type="Gene3D" id="3.30.420.10">
    <property type="entry name" value="Ribonuclease H-like superfamily/Ribonuclease H"/>
    <property type="match status" value="1"/>
</dbReference>
<evidence type="ECO:0000256" key="9">
    <source>
        <dbReference type="ARBA" id="ARBA00023125"/>
    </source>
</evidence>
<feature type="active site" evidence="12">
    <location>
        <position position="68"/>
    </location>
</feature>
<dbReference type="InterPro" id="IPR036397">
    <property type="entry name" value="RNaseH_sf"/>
</dbReference>
<evidence type="ECO:0000256" key="2">
    <source>
        <dbReference type="ARBA" id="ARBA00022490"/>
    </source>
</evidence>
<keyword evidence="9 12" id="KW-0238">DNA-binding</keyword>
<organism evidence="14 15">
    <name type="scientific">Reinekea marina</name>
    <dbReference type="NCBI Taxonomy" id="1310421"/>
    <lineage>
        <taxon>Bacteria</taxon>
        <taxon>Pseudomonadati</taxon>
        <taxon>Pseudomonadota</taxon>
        <taxon>Gammaproteobacteria</taxon>
        <taxon>Oceanospirillales</taxon>
        <taxon>Saccharospirillaceae</taxon>
        <taxon>Reinekea</taxon>
    </lineage>
</organism>
<dbReference type="Pfam" id="PF02075">
    <property type="entry name" value="RuvC"/>
    <property type="match status" value="1"/>
</dbReference>
<keyword evidence="5 12" id="KW-0255">Endonuclease</keyword>
<dbReference type="RefSeq" id="WP_290282544.1">
    <property type="nucleotide sequence ID" value="NZ_JAUFQI010000001.1"/>
</dbReference>
<name>A0ABV7WQL5_9GAMM</name>
<feature type="binding site" evidence="12">
    <location>
        <position position="140"/>
    </location>
    <ligand>
        <name>Mg(2+)</name>
        <dbReference type="ChEBI" id="CHEBI:18420"/>
        <label>1</label>
    </ligand>
</feature>
<evidence type="ECO:0000313" key="15">
    <source>
        <dbReference type="Proteomes" id="UP001595710"/>
    </source>
</evidence>
<dbReference type="Proteomes" id="UP001595710">
    <property type="component" value="Unassembled WGS sequence"/>
</dbReference>
<keyword evidence="10 12" id="KW-0233">DNA recombination</keyword>
<dbReference type="PROSITE" id="PS01321">
    <property type="entry name" value="RUVC"/>
    <property type="match status" value="1"/>
</dbReference>
<evidence type="ECO:0000256" key="5">
    <source>
        <dbReference type="ARBA" id="ARBA00022759"/>
    </source>
</evidence>
<feature type="binding site" evidence="12">
    <location>
        <position position="8"/>
    </location>
    <ligand>
        <name>Mg(2+)</name>
        <dbReference type="ChEBI" id="CHEBI:18420"/>
        <label>1</label>
    </ligand>
</feature>
<dbReference type="EC" id="3.1.21.10" evidence="12 13"/>
<keyword evidence="15" id="KW-1185">Reference proteome</keyword>
<dbReference type="HAMAP" id="MF_00034">
    <property type="entry name" value="RuvC"/>
    <property type="match status" value="1"/>
</dbReference>
<comment type="catalytic activity">
    <reaction evidence="12">
        <text>Endonucleolytic cleavage at a junction such as a reciprocal single-stranded crossover between two homologous DNA duplexes (Holliday junction).</text>
        <dbReference type="EC" id="3.1.21.10"/>
    </reaction>
</comment>
<dbReference type="PRINTS" id="PR00696">
    <property type="entry name" value="RSOLVASERUVC"/>
</dbReference>
<evidence type="ECO:0000313" key="14">
    <source>
        <dbReference type="EMBL" id="MFC3701457.1"/>
    </source>
</evidence>
<feature type="active site" evidence="12">
    <location>
        <position position="8"/>
    </location>
</feature>
<dbReference type="NCBIfam" id="TIGR00228">
    <property type="entry name" value="ruvC"/>
    <property type="match status" value="1"/>
</dbReference>
<comment type="cofactor">
    <cofactor evidence="12">
        <name>Mg(2+)</name>
        <dbReference type="ChEBI" id="CHEBI:18420"/>
    </cofactor>
    <text evidence="12">Binds 2 Mg(2+) ion per subunit.</text>
</comment>
<keyword evidence="3 12" id="KW-0540">Nuclease</keyword>
<evidence type="ECO:0000256" key="11">
    <source>
        <dbReference type="ARBA" id="ARBA00023204"/>
    </source>
</evidence>
<evidence type="ECO:0000256" key="12">
    <source>
        <dbReference type="HAMAP-Rule" id="MF_00034"/>
    </source>
</evidence>
<keyword evidence="11 12" id="KW-0234">DNA repair</keyword>
<comment type="similarity">
    <text evidence="1 12">Belongs to the RuvC family.</text>
</comment>
<evidence type="ECO:0000256" key="10">
    <source>
        <dbReference type="ARBA" id="ARBA00023172"/>
    </source>
</evidence>
<evidence type="ECO:0000256" key="13">
    <source>
        <dbReference type="NCBIfam" id="TIGR00228"/>
    </source>
</evidence>
<keyword evidence="7 12" id="KW-0378">Hydrolase</keyword>
<keyword evidence="4 12" id="KW-0479">Metal-binding</keyword>
<feature type="binding site" evidence="12">
    <location>
        <position position="68"/>
    </location>
    <ligand>
        <name>Mg(2+)</name>
        <dbReference type="ChEBI" id="CHEBI:18420"/>
        <label>2</label>
    </ligand>
</feature>
<evidence type="ECO:0000256" key="1">
    <source>
        <dbReference type="ARBA" id="ARBA00009518"/>
    </source>
</evidence>